<evidence type="ECO:0000259" key="2">
    <source>
        <dbReference type="Pfam" id="PF25583"/>
    </source>
</evidence>
<dbReference type="Pfam" id="PF13280">
    <property type="entry name" value="WYL"/>
    <property type="match status" value="1"/>
</dbReference>
<dbReference type="AlphaFoldDB" id="A0A2W7NIC3"/>
<dbReference type="EMBL" id="QKZK01000013">
    <property type="protein sequence ID" value="PZX16434.1"/>
    <property type="molecule type" value="Genomic_DNA"/>
</dbReference>
<dbReference type="PROSITE" id="PS52050">
    <property type="entry name" value="WYL"/>
    <property type="match status" value="1"/>
</dbReference>
<dbReference type="InterPro" id="IPR051534">
    <property type="entry name" value="CBASS_pafABC_assoc_protein"/>
</dbReference>
<dbReference type="InterPro" id="IPR026881">
    <property type="entry name" value="WYL_dom"/>
</dbReference>
<dbReference type="Proteomes" id="UP000249239">
    <property type="component" value="Unassembled WGS sequence"/>
</dbReference>
<keyword evidence="4" id="KW-1185">Reference proteome</keyword>
<protein>
    <submittedName>
        <fullName evidence="3">Putative DNA-binding transcriptional regulator YafY</fullName>
    </submittedName>
</protein>
<evidence type="ECO:0000313" key="3">
    <source>
        <dbReference type="EMBL" id="PZX16434.1"/>
    </source>
</evidence>
<dbReference type="PANTHER" id="PTHR34580">
    <property type="match status" value="1"/>
</dbReference>
<dbReference type="RefSeq" id="WP_111445778.1">
    <property type="nucleotide sequence ID" value="NZ_QKZK01000013.1"/>
</dbReference>
<sequence length="351" mass="41026">MPINRNALIRYTTIDRCLRNRYRKWTLEDLTEACSNALYEFEGIDKGISRRTIQLDIQNMRSEKMGYNAPIMVIDKKYYTYDDPEYSITQLPISSNDLHKLNEAIEILKQFQAFSHFKDMTGLIHKLENKVHTEQNQSKSIIHLDKNENLKGLEHLNGLYQSILKRIVIEVNYQSFKSKNSQSFIINPYLLKEFNNRWFLVGYNFRIKLIQTLALDRISSFKTIAHLKFYEKKDFDADKYYKDIIGVTVNEGLLPRQIRFWVSKPNAPYVVTKPFHSSQVIESENENGTIFSIKVIPNFELERMILGFGADIEVLSPPSLREKIAEIIHNAGENYKEMGGSNKQHDKTDPL</sequence>
<dbReference type="InterPro" id="IPR057727">
    <property type="entry name" value="WCX_dom"/>
</dbReference>
<feature type="domain" description="WYL" evidence="1">
    <location>
        <begin position="154"/>
        <end position="222"/>
    </location>
</feature>
<reference evidence="3 4" key="1">
    <citation type="submission" date="2018-06" db="EMBL/GenBank/DDBJ databases">
        <title>Genomic Encyclopedia of Archaeal and Bacterial Type Strains, Phase II (KMG-II): from individual species to whole genera.</title>
        <authorList>
            <person name="Goeker M."/>
        </authorList>
    </citation>
    <scope>NUCLEOTIDE SEQUENCE [LARGE SCALE GENOMIC DNA]</scope>
    <source>
        <strain evidence="3 4">DSM 6779</strain>
    </source>
</reference>
<gene>
    <name evidence="3" type="ORF">LX69_01929</name>
</gene>
<dbReference type="GO" id="GO:0003677">
    <property type="term" value="F:DNA binding"/>
    <property type="evidence" value="ECO:0007669"/>
    <property type="project" value="UniProtKB-KW"/>
</dbReference>
<accession>A0A2W7NIC3</accession>
<feature type="domain" description="WCX" evidence="2">
    <location>
        <begin position="256"/>
        <end position="330"/>
    </location>
</feature>
<dbReference type="Pfam" id="PF25583">
    <property type="entry name" value="WCX"/>
    <property type="match status" value="1"/>
</dbReference>
<evidence type="ECO:0000313" key="4">
    <source>
        <dbReference type="Proteomes" id="UP000249239"/>
    </source>
</evidence>
<evidence type="ECO:0000259" key="1">
    <source>
        <dbReference type="Pfam" id="PF13280"/>
    </source>
</evidence>
<proteinExistence type="predicted"/>
<comment type="caution">
    <text evidence="3">The sequence shown here is derived from an EMBL/GenBank/DDBJ whole genome shotgun (WGS) entry which is preliminary data.</text>
</comment>
<keyword evidence="3" id="KW-0238">DNA-binding</keyword>
<name>A0A2W7NIC3_9BACT</name>
<dbReference type="OrthoDB" id="43316at2"/>
<dbReference type="PANTHER" id="PTHR34580:SF9">
    <property type="entry name" value="SLL5097 PROTEIN"/>
    <property type="match status" value="1"/>
</dbReference>
<organism evidence="3 4">
    <name type="scientific">Breznakibacter xylanolyticus</name>
    <dbReference type="NCBI Taxonomy" id="990"/>
    <lineage>
        <taxon>Bacteria</taxon>
        <taxon>Pseudomonadati</taxon>
        <taxon>Bacteroidota</taxon>
        <taxon>Bacteroidia</taxon>
        <taxon>Marinilabiliales</taxon>
        <taxon>Marinilabiliaceae</taxon>
        <taxon>Breznakibacter</taxon>
    </lineage>
</organism>